<dbReference type="PROSITE" id="PS00371">
    <property type="entry name" value="PTS_EIIA_TYPE_1_HIS"/>
    <property type="match status" value="1"/>
</dbReference>
<dbReference type="EC" id="2.7.1.-" evidence="9"/>
<dbReference type="OrthoDB" id="9769191at2"/>
<comment type="caution">
    <text evidence="9">The sequence shown here is derived from an EMBL/GenBank/DDBJ whole genome shotgun (WGS) entry which is preliminary data.</text>
</comment>
<dbReference type="AlphaFoldDB" id="I7KKQ9"/>
<evidence type="ECO:0000256" key="5">
    <source>
        <dbReference type="ARBA" id="ARBA00022679"/>
    </source>
</evidence>
<organism evidence="9 10">
    <name type="scientific">Lactobacillus pasteurii DSM 23907 = CRBIP 24.76</name>
    <dbReference type="NCBI Taxonomy" id="1423790"/>
    <lineage>
        <taxon>Bacteria</taxon>
        <taxon>Bacillati</taxon>
        <taxon>Bacillota</taxon>
        <taxon>Bacilli</taxon>
        <taxon>Lactobacillales</taxon>
        <taxon>Lactobacillaceae</taxon>
        <taxon>Lactobacillus</taxon>
    </lineage>
</organism>
<dbReference type="FunFam" id="2.70.70.10:FF:000001">
    <property type="entry name" value="PTS system glucose-specific IIA component"/>
    <property type="match status" value="1"/>
</dbReference>
<dbReference type="GO" id="GO:0009401">
    <property type="term" value="P:phosphoenolpyruvate-dependent sugar phosphotransferase system"/>
    <property type="evidence" value="ECO:0007669"/>
    <property type="project" value="UniProtKB-KW"/>
</dbReference>
<evidence type="ECO:0000256" key="1">
    <source>
        <dbReference type="ARBA" id="ARBA00004496"/>
    </source>
</evidence>
<dbReference type="PANTHER" id="PTHR45008">
    <property type="entry name" value="PTS SYSTEM GLUCOSE-SPECIFIC EIIA COMPONENT"/>
    <property type="match status" value="1"/>
</dbReference>
<evidence type="ECO:0000256" key="7">
    <source>
        <dbReference type="ARBA" id="ARBA00022777"/>
    </source>
</evidence>
<evidence type="ECO:0000256" key="4">
    <source>
        <dbReference type="ARBA" id="ARBA00022597"/>
    </source>
</evidence>
<keyword evidence="5 9" id="KW-0808">Transferase</keyword>
<evidence type="ECO:0000256" key="3">
    <source>
        <dbReference type="ARBA" id="ARBA00022448"/>
    </source>
</evidence>
<dbReference type="InterPro" id="IPR001127">
    <property type="entry name" value="PTS_EIIA_1_perm"/>
</dbReference>
<keyword evidence="6" id="KW-0598">Phosphotransferase system</keyword>
<evidence type="ECO:0000313" key="10">
    <source>
        <dbReference type="Proteomes" id="UP000009311"/>
    </source>
</evidence>
<dbReference type="GO" id="GO:0016301">
    <property type="term" value="F:kinase activity"/>
    <property type="evidence" value="ECO:0007669"/>
    <property type="project" value="UniProtKB-KW"/>
</dbReference>
<dbReference type="PATRIC" id="fig|1423790.3.peg.1633"/>
<dbReference type="SUPFAM" id="SSF51261">
    <property type="entry name" value="Duplicated hybrid motif"/>
    <property type="match status" value="1"/>
</dbReference>
<name>I7KKQ9_9LACO</name>
<dbReference type="STRING" id="1423790.BN53_01145"/>
<dbReference type="GO" id="GO:0005886">
    <property type="term" value="C:plasma membrane"/>
    <property type="evidence" value="ECO:0007669"/>
    <property type="project" value="UniProtKB-SubCell"/>
</dbReference>
<proteinExistence type="predicted"/>
<dbReference type="PANTHER" id="PTHR45008:SF1">
    <property type="entry name" value="PTS SYSTEM GLUCOSE-SPECIFIC EIIA COMPONENT"/>
    <property type="match status" value="1"/>
</dbReference>
<dbReference type="NCBIfam" id="TIGR00830">
    <property type="entry name" value="PTBA"/>
    <property type="match status" value="1"/>
</dbReference>
<dbReference type="Gene3D" id="2.70.70.10">
    <property type="entry name" value="Glucose Permease (Domain IIA)"/>
    <property type="match status" value="1"/>
</dbReference>
<dbReference type="PROSITE" id="PS51093">
    <property type="entry name" value="PTS_EIIA_TYPE_1"/>
    <property type="match status" value="1"/>
</dbReference>
<reference evidence="9 10" key="1">
    <citation type="submission" date="2012-06" db="EMBL/GenBank/DDBJ databases">
        <title>Draft Genome Sequence of Lactobacillus pasteurii CRBIP 24.76T.</title>
        <authorList>
            <person name="Cousin S."/>
            <person name="Bouchier C."/>
            <person name="Loux V."/>
            <person name="Ma L."/>
            <person name="Creno S."/>
            <person name="Bizet C."/>
            <person name="Clermont D."/>
        </authorList>
    </citation>
    <scope>NUCLEOTIDE SEQUENCE [LARGE SCALE GENOMIC DNA]</scope>
    <source>
        <strain evidence="10">CRBIP 24.76T</strain>
    </source>
</reference>
<evidence type="ECO:0000313" key="9">
    <source>
        <dbReference type="EMBL" id="CCI84719.1"/>
    </source>
</evidence>
<dbReference type="Pfam" id="PF00358">
    <property type="entry name" value="PTS_EIIA_1"/>
    <property type="match status" value="1"/>
</dbReference>
<keyword evidence="3" id="KW-0813">Transport</keyword>
<evidence type="ECO:0000256" key="2">
    <source>
        <dbReference type="ARBA" id="ARBA00004651"/>
    </source>
</evidence>
<dbReference type="InterPro" id="IPR050890">
    <property type="entry name" value="PTS_EIIA_component"/>
</dbReference>
<dbReference type="InterPro" id="IPR011055">
    <property type="entry name" value="Dup_hybrid_motif"/>
</dbReference>
<protein>
    <submittedName>
        <fullName evidence="9">PTS family glucose porter, IIA component</fullName>
        <ecNumber evidence="9">2.7.1.-</ecNumber>
    </submittedName>
</protein>
<keyword evidence="4" id="KW-0762">Sugar transport</keyword>
<feature type="domain" description="PTS EIIA type-1" evidence="8">
    <location>
        <begin position="31"/>
        <end position="135"/>
    </location>
</feature>
<dbReference type="EMBL" id="CAKD01000010">
    <property type="protein sequence ID" value="CCI84719.1"/>
    <property type="molecule type" value="Genomic_DNA"/>
</dbReference>
<comment type="subcellular location">
    <subcellularLocation>
        <location evidence="2">Cell membrane</location>
        <topology evidence="2">Multi-pass membrane protein</topology>
    </subcellularLocation>
    <subcellularLocation>
        <location evidence="1">Cytoplasm</location>
    </subcellularLocation>
</comment>
<dbReference type="Proteomes" id="UP000009311">
    <property type="component" value="Unassembled WGS sequence"/>
</dbReference>
<keyword evidence="10" id="KW-1185">Reference proteome</keyword>
<gene>
    <name evidence="9" type="ORF">BN53_01145</name>
</gene>
<evidence type="ECO:0000259" key="8">
    <source>
        <dbReference type="PROSITE" id="PS51093"/>
    </source>
</evidence>
<sequence length="162" mass="17641">MFKLFGKKKSKAHQVYAPTDGKLMPITEVKDDVFSTKMLGDGLAVKSTSGKIYAPVDGTITTVFPTKHAIGITTEEGLEILIHLGLDTVELKGEPFETLVQVGQTVKHGTQLVNMDSAKIQAAGYDDTVIVVYTNMDLLESVSEVKPGDVSHDQEVQEITYK</sequence>
<accession>I7KKQ9</accession>
<evidence type="ECO:0000256" key="6">
    <source>
        <dbReference type="ARBA" id="ARBA00022683"/>
    </source>
</evidence>
<dbReference type="RefSeq" id="WP_009559273.1">
    <property type="nucleotide sequence ID" value="NZ_AYZN01000006.1"/>
</dbReference>
<dbReference type="eggNOG" id="COG2190">
    <property type="taxonomic scope" value="Bacteria"/>
</dbReference>
<keyword evidence="7" id="KW-0418">Kinase</keyword>
<dbReference type="GO" id="GO:0005737">
    <property type="term" value="C:cytoplasm"/>
    <property type="evidence" value="ECO:0007669"/>
    <property type="project" value="UniProtKB-SubCell"/>
</dbReference>